<dbReference type="HOGENOM" id="CLU_103864_1_0_1"/>
<evidence type="ECO:0000313" key="5">
    <source>
        <dbReference type="EMBL" id="CCA16787.1"/>
    </source>
</evidence>
<keyword evidence="3" id="KW-0539">Nucleus</keyword>
<reference evidence="5" key="2">
    <citation type="submission" date="2011-02" db="EMBL/GenBank/DDBJ databases">
        <authorList>
            <person name="MacLean D."/>
        </authorList>
    </citation>
    <scope>NUCLEOTIDE SEQUENCE</scope>
</reference>
<dbReference type="Pfam" id="PF03870">
    <property type="entry name" value="RNA_pol_Rpb8"/>
    <property type="match status" value="1"/>
</dbReference>
<comment type="subcellular location">
    <subcellularLocation>
        <location evidence="1">Nucleus</location>
    </subcellularLocation>
</comment>
<dbReference type="SUPFAM" id="SSF50249">
    <property type="entry name" value="Nucleic acid-binding proteins"/>
    <property type="match status" value="1"/>
</dbReference>
<reference evidence="5" key="1">
    <citation type="journal article" date="2011" name="PLoS Biol.">
        <title>Gene gain and loss during evolution of obligate parasitism in the white rust pathogen of Arabidopsis thaliana.</title>
        <authorList>
            <person name="Kemen E."/>
            <person name="Gardiner A."/>
            <person name="Schultz-Larsen T."/>
            <person name="Kemen A.C."/>
            <person name="Balmuth A.L."/>
            <person name="Robert-Seilaniantz A."/>
            <person name="Bailey K."/>
            <person name="Holub E."/>
            <person name="Studholme D.J."/>
            <person name="Maclean D."/>
            <person name="Jones J.D."/>
        </authorList>
    </citation>
    <scope>NUCLEOTIDE SEQUENCE</scope>
</reference>
<accession>F0W6P2</accession>
<feature type="signal peptide" evidence="4">
    <location>
        <begin position="1"/>
        <end position="23"/>
    </location>
</feature>
<dbReference type="AlphaFoldDB" id="F0W6P2"/>
<evidence type="ECO:0000256" key="1">
    <source>
        <dbReference type="ARBA" id="ARBA00004123"/>
    </source>
</evidence>
<comment type="similarity">
    <text evidence="2">Belongs to the eukaryotic RPB8 RNA polymerase subunit family.</text>
</comment>
<dbReference type="InterPro" id="IPR012340">
    <property type="entry name" value="NA-bd_OB-fold"/>
</dbReference>
<evidence type="ECO:0000256" key="4">
    <source>
        <dbReference type="SAM" id="SignalP"/>
    </source>
</evidence>
<organism evidence="5">
    <name type="scientific">Albugo laibachii Nc14</name>
    <dbReference type="NCBI Taxonomy" id="890382"/>
    <lineage>
        <taxon>Eukaryota</taxon>
        <taxon>Sar</taxon>
        <taxon>Stramenopiles</taxon>
        <taxon>Oomycota</taxon>
        <taxon>Peronosporomycetes</taxon>
        <taxon>Albuginales</taxon>
        <taxon>Albuginaceae</taxon>
        <taxon>Albugo</taxon>
    </lineage>
</organism>
<dbReference type="PANTHER" id="PTHR10917">
    <property type="entry name" value="DNA-DIRECTED RNA POLYMERASES I, II, AND III SUBUNIT RPABC3"/>
    <property type="match status" value="1"/>
</dbReference>
<sequence>MCTAIIDFYMFLTNFILLEKSVAVNYCLRLYACTSPSVLPINFADLMDAIYVVKDNFQDMWRYVCCIYITRYTLTFAASSPCVMATELFEDIFEVRELNPEGKNFDKVTRVVGKGVSYELELTLDINSEVWRLKKNDKFTFALVCTLDLEGKPDDGIYNQSGKATLLDRYDYGMYGKIFHYEHEGGNNVAIYASFGGLLMRLRGEQRHLHLVHNDSRVYCLLRKQ</sequence>
<dbReference type="SMART" id="SM00658">
    <property type="entry name" value="RPOL8c"/>
    <property type="match status" value="1"/>
</dbReference>
<dbReference type="GO" id="GO:0005666">
    <property type="term" value="C:RNA polymerase III complex"/>
    <property type="evidence" value="ECO:0007669"/>
    <property type="project" value="TreeGrafter"/>
</dbReference>
<gene>
    <name evidence="5" type="primary">AlNc14C26G2530</name>
    <name evidence="5" type="ORF">ALNC14_029300</name>
</gene>
<dbReference type="GO" id="GO:0006351">
    <property type="term" value="P:DNA-templated transcription"/>
    <property type="evidence" value="ECO:0007669"/>
    <property type="project" value="InterPro"/>
</dbReference>
<evidence type="ECO:0000256" key="2">
    <source>
        <dbReference type="ARBA" id="ARBA00008912"/>
    </source>
</evidence>
<dbReference type="PANTHER" id="PTHR10917:SF0">
    <property type="entry name" value="DNA-DIRECTED RNA POLYMERASES I, II, AND III SUBUNIT RPABC3"/>
    <property type="match status" value="1"/>
</dbReference>
<keyword evidence="4" id="KW-0732">Signal</keyword>
<evidence type="ECO:0000256" key="3">
    <source>
        <dbReference type="ARBA" id="ARBA00023242"/>
    </source>
</evidence>
<dbReference type="EMBL" id="FR824071">
    <property type="protein sequence ID" value="CCA16787.1"/>
    <property type="molecule type" value="Genomic_DNA"/>
</dbReference>
<feature type="chain" id="PRO_5003259655" evidence="4">
    <location>
        <begin position="24"/>
        <end position="225"/>
    </location>
</feature>
<protein>
    <submittedName>
        <fullName evidence="5">DNAdirected RNA polymerase I putative</fullName>
    </submittedName>
</protein>
<dbReference type="GO" id="GO:0005736">
    <property type="term" value="C:RNA polymerase I complex"/>
    <property type="evidence" value="ECO:0007669"/>
    <property type="project" value="TreeGrafter"/>
</dbReference>
<proteinExistence type="inferred from homology"/>
<dbReference type="GO" id="GO:0003899">
    <property type="term" value="F:DNA-directed RNA polymerase activity"/>
    <property type="evidence" value="ECO:0007669"/>
    <property type="project" value="InterPro"/>
</dbReference>
<dbReference type="GO" id="GO:0005665">
    <property type="term" value="C:RNA polymerase II, core complex"/>
    <property type="evidence" value="ECO:0007669"/>
    <property type="project" value="TreeGrafter"/>
</dbReference>
<dbReference type="InterPro" id="IPR005570">
    <property type="entry name" value="RPABC3"/>
</dbReference>
<name>F0W6P2_9STRA</name>
<dbReference type="Gene3D" id="2.40.50.140">
    <property type="entry name" value="Nucleic acid-binding proteins"/>
    <property type="match status" value="1"/>
</dbReference>